<accession>A0ABW5KIN9</accession>
<dbReference type="Proteomes" id="UP001597545">
    <property type="component" value="Unassembled WGS sequence"/>
</dbReference>
<dbReference type="SUPFAM" id="SSF63825">
    <property type="entry name" value="YWTD domain"/>
    <property type="match status" value="1"/>
</dbReference>
<name>A0ABW5KIN9_9SPHI</name>
<organism evidence="1 2">
    <name type="scientific">Sphingobacterium suaedae</name>
    <dbReference type="NCBI Taxonomy" id="1686402"/>
    <lineage>
        <taxon>Bacteria</taxon>
        <taxon>Pseudomonadati</taxon>
        <taxon>Bacteroidota</taxon>
        <taxon>Sphingobacteriia</taxon>
        <taxon>Sphingobacteriales</taxon>
        <taxon>Sphingobacteriaceae</taxon>
        <taxon>Sphingobacterium</taxon>
    </lineage>
</organism>
<dbReference type="EMBL" id="JBHULR010000004">
    <property type="protein sequence ID" value="MFD2548203.1"/>
    <property type="molecule type" value="Genomic_DNA"/>
</dbReference>
<sequence>MCKISILSKMLAGLALLVGITACERDDAEPELETRKFSRLYVSFEENETSSGASAVNVRIVFPADSSVFEYGVNHVSEAKGGGVMYFNPYLKRLFQASANLNGVNDTVIRSMEVGTTGLLQNNGRLPNRIFSYVKGLAYQRASNVLFAVNVDGTSNSRIYVVDRPTRSAYVRPLKKYIVDSSRPFWGAAYENNRLFSSIQGTDGGIAVFSNVVTTQVNATDSTANMSYQTLTIDGSSNLRGLSYDTLKNVLAVTDYSGSGEAMAGRILIFEKFSDLIGTGNHTITPTRIIQGLATGLKQPMDVAIDTRETGVYMYVADRGAKKVFRFKYTDDGNVEPDMELQEAGATPVALALDTRDDSTLGQ</sequence>
<keyword evidence="2" id="KW-1185">Reference proteome</keyword>
<dbReference type="PROSITE" id="PS51257">
    <property type="entry name" value="PROKAR_LIPOPROTEIN"/>
    <property type="match status" value="1"/>
</dbReference>
<evidence type="ECO:0000313" key="2">
    <source>
        <dbReference type="Proteomes" id="UP001597545"/>
    </source>
</evidence>
<evidence type="ECO:0008006" key="3">
    <source>
        <dbReference type="Google" id="ProtNLM"/>
    </source>
</evidence>
<reference evidence="2" key="1">
    <citation type="journal article" date="2019" name="Int. J. Syst. Evol. Microbiol.">
        <title>The Global Catalogue of Microorganisms (GCM) 10K type strain sequencing project: providing services to taxonomists for standard genome sequencing and annotation.</title>
        <authorList>
            <consortium name="The Broad Institute Genomics Platform"/>
            <consortium name="The Broad Institute Genome Sequencing Center for Infectious Disease"/>
            <person name="Wu L."/>
            <person name="Ma J."/>
        </authorList>
    </citation>
    <scope>NUCLEOTIDE SEQUENCE [LARGE SCALE GENOMIC DNA]</scope>
    <source>
        <strain evidence="2">KCTC 42662</strain>
    </source>
</reference>
<dbReference type="RefSeq" id="WP_380903731.1">
    <property type="nucleotide sequence ID" value="NZ_JBHUEG010000001.1"/>
</dbReference>
<protein>
    <recommendedName>
        <fullName evidence="3">DUF4374 domain-containing protein</fullName>
    </recommendedName>
</protein>
<gene>
    <name evidence="1" type="ORF">ACFSR5_11155</name>
</gene>
<comment type="caution">
    <text evidence="1">The sequence shown here is derived from an EMBL/GenBank/DDBJ whole genome shotgun (WGS) entry which is preliminary data.</text>
</comment>
<proteinExistence type="predicted"/>
<evidence type="ECO:0000313" key="1">
    <source>
        <dbReference type="EMBL" id="MFD2548203.1"/>
    </source>
</evidence>